<proteinExistence type="inferred from homology"/>
<name>A0A5C4XAR6_9HYPH</name>
<comment type="subunit">
    <text evidence="3">Homotetramer.</text>
</comment>
<protein>
    <recommendedName>
        <fullName evidence="4">alanine--glyoxylate transaminase</fullName>
        <ecNumber evidence="4">2.6.1.44</ecNumber>
    </recommendedName>
</protein>
<evidence type="ECO:0000313" key="8">
    <source>
        <dbReference type="EMBL" id="TNM60488.1"/>
    </source>
</evidence>
<evidence type="ECO:0000256" key="4">
    <source>
        <dbReference type="ARBA" id="ARBA00013049"/>
    </source>
</evidence>
<evidence type="ECO:0000256" key="5">
    <source>
        <dbReference type="ARBA" id="ARBA00022576"/>
    </source>
</evidence>
<dbReference type="SUPFAM" id="SSF53383">
    <property type="entry name" value="PLP-dependent transferases"/>
    <property type="match status" value="1"/>
</dbReference>
<comment type="cofactor">
    <cofactor evidence="1">
        <name>pyridoxal 5'-phosphate</name>
        <dbReference type="ChEBI" id="CHEBI:597326"/>
    </cofactor>
</comment>
<dbReference type="InterPro" id="IPR011009">
    <property type="entry name" value="Kinase-like_dom_sf"/>
</dbReference>
<dbReference type="SUPFAM" id="SSF56112">
    <property type="entry name" value="Protein kinase-like (PK-like)"/>
    <property type="match status" value="1"/>
</dbReference>
<evidence type="ECO:0000256" key="2">
    <source>
        <dbReference type="ARBA" id="ARBA00008954"/>
    </source>
</evidence>
<dbReference type="GO" id="GO:0008453">
    <property type="term" value="F:alanine-glyoxylate transaminase activity"/>
    <property type="evidence" value="ECO:0007669"/>
    <property type="project" value="UniProtKB-EC"/>
</dbReference>
<reference evidence="8 9" key="1">
    <citation type="submission" date="2019-06" db="EMBL/GenBank/DDBJ databases">
        <title>The draft genome of Rhizobium smilacinae PTYR-5.</title>
        <authorList>
            <person name="Liu L."/>
            <person name="Li L."/>
            <person name="Zhang X."/>
        </authorList>
    </citation>
    <scope>NUCLEOTIDE SEQUENCE [LARGE SCALE GENOMIC DNA]</scope>
    <source>
        <strain evidence="8 9">PTYR-5</strain>
    </source>
</reference>
<comment type="caution">
    <text evidence="8">The sequence shown here is derived from an EMBL/GenBank/DDBJ whole genome shotgun (WGS) entry which is preliminary data.</text>
</comment>
<comment type="similarity">
    <text evidence="2">Belongs to the class-III pyridoxal-phosphate-dependent aminotransferase family.</text>
</comment>
<keyword evidence="6 8" id="KW-0808">Transferase</keyword>
<dbReference type="GO" id="GO:0019481">
    <property type="term" value="P:L-alanine catabolic process, by transamination"/>
    <property type="evidence" value="ECO:0007669"/>
    <property type="project" value="TreeGrafter"/>
</dbReference>
<dbReference type="GO" id="GO:0030170">
    <property type="term" value="F:pyridoxal phosphate binding"/>
    <property type="evidence" value="ECO:0007669"/>
    <property type="project" value="InterPro"/>
</dbReference>
<dbReference type="EC" id="2.6.1.44" evidence="4"/>
<dbReference type="InterPro" id="IPR015422">
    <property type="entry name" value="PyrdxlP-dep_Trfase_small"/>
</dbReference>
<evidence type="ECO:0000256" key="6">
    <source>
        <dbReference type="ARBA" id="ARBA00022679"/>
    </source>
</evidence>
<evidence type="ECO:0000256" key="3">
    <source>
        <dbReference type="ARBA" id="ARBA00011881"/>
    </source>
</evidence>
<dbReference type="PANTHER" id="PTHR45688:SF3">
    <property type="entry name" value="ALANINE--GLYOXYLATE AMINOTRANSFERASE 2, MITOCHONDRIAL"/>
    <property type="match status" value="1"/>
</dbReference>
<dbReference type="PANTHER" id="PTHR45688">
    <property type="match status" value="1"/>
</dbReference>
<dbReference type="GO" id="GO:0009436">
    <property type="term" value="P:glyoxylate catabolic process"/>
    <property type="evidence" value="ECO:0007669"/>
    <property type="project" value="TreeGrafter"/>
</dbReference>
<dbReference type="InterPro" id="IPR005814">
    <property type="entry name" value="Aminotrans_3"/>
</dbReference>
<accession>A0A5C4XAR6</accession>
<dbReference type="OrthoDB" id="9801834at2"/>
<dbReference type="InterPro" id="IPR015421">
    <property type="entry name" value="PyrdxlP-dep_Trfase_major"/>
</dbReference>
<organism evidence="8 9">
    <name type="scientific">Aliirhizobium smilacinae</name>
    <dbReference type="NCBI Taxonomy" id="1395944"/>
    <lineage>
        <taxon>Bacteria</taxon>
        <taxon>Pseudomonadati</taxon>
        <taxon>Pseudomonadota</taxon>
        <taxon>Alphaproteobacteria</taxon>
        <taxon>Hyphomicrobiales</taxon>
        <taxon>Rhizobiaceae</taxon>
        <taxon>Aliirhizobium</taxon>
    </lineage>
</organism>
<dbReference type="Proteomes" id="UP000311605">
    <property type="component" value="Unassembled WGS sequence"/>
</dbReference>
<keyword evidence="7" id="KW-0663">Pyridoxal phosphate</keyword>
<evidence type="ECO:0000313" key="9">
    <source>
        <dbReference type="Proteomes" id="UP000311605"/>
    </source>
</evidence>
<dbReference type="InterPro" id="IPR015424">
    <property type="entry name" value="PyrdxlP-dep_Trfase"/>
</dbReference>
<evidence type="ECO:0000256" key="1">
    <source>
        <dbReference type="ARBA" id="ARBA00001933"/>
    </source>
</evidence>
<dbReference type="Pfam" id="PF00202">
    <property type="entry name" value="Aminotran_3"/>
    <property type="match status" value="1"/>
</dbReference>
<dbReference type="AlphaFoldDB" id="A0A5C4XAR6"/>
<dbReference type="Gene3D" id="3.90.1150.10">
    <property type="entry name" value="Aspartate Aminotransferase, domain 1"/>
    <property type="match status" value="2"/>
</dbReference>
<keyword evidence="9" id="KW-1185">Reference proteome</keyword>
<dbReference type="RefSeq" id="WP_139678951.1">
    <property type="nucleotide sequence ID" value="NZ_VDMN01000008.1"/>
</dbReference>
<dbReference type="EMBL" id="VDMN01000008">
    <property type="protein sequence ID" value="TNM60488.1"/>
    <property type="molecule type" value="Genomic_DNA"/>
</dbReference>
<gene>
    <name evidence="8" type="ORF">FHP24_24900</name>
</gene>
<evidence type="ECO:0000256" key="7">
    <source>
        <dbReference type="ARBA" id="ARBA00022898"/>
    </source>
</evidence>
<sequence>MPDDASEVLEAPVITDDHDDGVSLDAVDALLREHWGLSGQIFPVEESGHPGYLVDNGHLRYFLDIRQASDEPALRAEHEVMRHIIRSPDGPPVPEPVATKQGSDLLTVEIGGKDHAVRLLTVLDGDPPPEDREVTLEAAAALGALIAGLAKSLEDFDPDLWNGEHEDELRKAGPRTVSLLSAVTDQEARDTIARAMVSALRRIHPLTADFRIGLVIPDLGAGDLVGETDGKDWHPTGITALSGLSRSWYVAALAKACARIVTSQGGEPMSILPTVGAYHAIDPLNASELEALWPLVIADIAFSAALAENGHALAPDDKAAAEEARERRQVLINASTVTAAYMHASIQETCRIETVPLDLGPLLPDLDTDRIQLVDLSPASSLFHSGNWMDPDCDWRLLARVAWDTGMGSTRYGEYRLSRSKPETGDAEPQNVALHVDVCLPTGTALAAPFSGTVVQVSPQLSLRGETVTLLLEGIEAAIEEGAEVGTGDRLGTVAGAADSVGGLRLRLSSDPDGEPPLFCRPSEASVWRRLAPSPSTLLGIDRDAPPAISGREVRGWREFVYDETGGVLLDFSGSAPLIGHGHPALATASYQQHLRITAAYDGSAEAEALRQALLEIAPAGFTDVVLFQDRRSAIEAINEIAVTMDATKARAAIAAYQENSASDEPDEPMQEEDLPYVETDERAGHDDGGSAAPLIIEPLPGFAGLAEHAAAAREEGRVIIVDETRTGYGRLGETVWGIEREAVTADLLLAGSSDGGRLSFVFCQEDLAEALAPLAEPVSPVEAATALAALAVLRQENLQANAVAMGGILEKGLRQLADESTRIEKVEGSGLAWTIQLLEEDAESWDALDGHVLHDVDRSGRLVLAPPLCVSETSINLCIDHLRNVLRLPPK</sequence>
<keyword evidence="5 8" id="KW-0032">Aminotransferase</keyword>
<dbReference type="Gene3D" id="3.40.640.10">
    <property type="entry name" value="Type I PLP-dependent aspartate aminotransferase-like (Major domain)"/>
    <property type="match status" value="2"/>
</dbReference>